<comment type="caution">
    <text evidence="11">The sequence shown here is derived from an EMBL/GenBank/DDBJ whole genome shotgun (WGS) entry which is preliminary data.</text>
</comment>
<dbReference type="Proteomes" id="UP000027586">
    <property type="component" value="Unassembled WGS sequence"/>
</dbReference>
<evidence type="ECO:0000256" key="7">
    <source>
        <dbReference type="ARBA" id="ARBA00023098"/>
    </source>
</evidence>
<comment type="subcellular location">
    <subcellularLocation>
        <location evidence="1">Membrane</location>
        <topology evidence="1">Multi-pass membrane protein</topology>
    </subcellularLocation>
</comment>
<evidence type="ECO:0000256" key="9">
    <source>
        <dbReference type="ARBA" id="ARBA00023160"/>
    </source>
</evidence>
<organism evidence="11 12">
    <name type="scientific">Lichtheimia corymbifera JMRC:FSU:9682</name>
    <dbReference type="NCBI Taxonomy" id="1263082"/>
    <lineage>
        <taxon>Eukaryota</taxon>
        <taxon>Fungi</taxon>
        <taxon>Fungi incertae sedis</taxon>
        <taxon>Mucoromycota</taxon>
        <taxon>Mucoromycotina</taxon>
        <taxon>Mucoromycetes</taxon>
        <taxon>Mucorales</taxon>
        <taxon>Lichtheimiaceae</taxon>
        <taxon>Lichtheimia</taxon>
    </lineage>
</organism>
<evidence type="ECO:0000256" key="5">
    <source>
        <dbReference type="ARBA" id="ARBA00022832"/>
    </source>
</evidence>
<protein>
    <recommendedName>
        <fullName evidence="10">Elongation of fatty acids protein</fullName>
        <ecNumber evidence="10">2.3.1.-</ecNumber>
    </recommendedName>
</protein>
<keyword evidence="9 10" id="KW-0275">Fatty acid biosynthesis</keyword>
<evidence type="ECO:0000256" key="3">
    <source>
        <dbReference type="ARBA" id="ARBA00022679"/>
    </source>
</evidence>
<evidence type="ECO:0000256" key="10">
    <source>
        <dbReference type="RuleBase" id="RU361115"/>
    </source>
</evidence>
<sequence length="290" mass="33291">MAQAVHTMPNLEEIDKLQSIPGVPFSQYYEFFMDWKTPIVIAGAYALTIHFLNPKTGKLSRVEAKNRGVAEKSSKSNPLMTSFVFLHNLALAIYSMITFYHMARGINRSWFQRDISMHDAYCDKDEYLWNDSLGYWGYIFYLSKFYEFIDTAIILLKGRRSSLLQTYHHSGAVLTMWSGIRYRATPIWIFVLFNSFVHSIMYCYYAATCIGLHPPGKRYLTSIQISQFIVGMSLAVSYLFVPSCMDTPGQRFAVSLNVGYLLPLTYLFVDFARRTYGKRIAAAMASKKAN</sequence>
<dbReference type="GO" id="GO:0009922">
    <property type="term" value="F:fatty acid elongase activity"/>
    <property type="evidence" value="ECO:0007669"/>
    <property type="project" value="InterPro"/>
</dbReference>
<evidence type="ECO:0000256" key="2">
    <source>
        <dbReference type="ARBA" id="ARBA00022516"/>
    </source>
</evidence>
<name>A0A068RPF1_9FUNG</name>
<dbReference type="GO" id="GO:0034625">
    <property type="term" value="P:fatty acid elongation, monounsaturated fatty acid"/>
    <property type="evidence" value="ECO:0007669"/>
    <property type="project" value="TreeGrafter"/>
</dbReference>
<evidence type="ECO:0000256" key="1">
    <source>
        <dbReference type="ARBA" id="ARBA00004141"/>
    </source>
</evidence>
<dbReference type="EC" id="2.3.1.-" evidence="10"/>
<accession>A0A068RPF1</accession>
<evidence type="ECO:0000256" key="8">
    <source>
        <dbReference type="ARBA" id="ARBA00023136"/>
    </source>
</evidence>
<dbReference type="PANTHER" id="PTHR11157:SF169">
    <property type="entry name" value="ELONGATION OF FATTY ACIDS PROTEIN"/>
    <property type="match status" value="1"/>
</dbReference>
<reference evidence="11" key="1">
    <citation type="submission" date="2013-08" db="EMBL/GenBank/DDBJ databases">
        <title>Gene expansion shapes genome architecture in the human pathogen Lichtheimia corymbifera: an evolutionary genomics analysis in the ancient terrestrial Mucorales (Mucoromycotina).</title>
        <authorList>
            <person name="Schwartze V.U."/>
            <person name="Winter S."/>
            <person name="Shelest E."/>
            <person name="Marcet-Houben M."/>
            <person name="Horn F."/>
            <person name="Wehner S."/>
            <person name="Hoffmann K."/>
            <person name="Riege K."/>
            <person name="Sammeth M."/>
            <person name="Nowrousian M."/>
            <person name="Valiante V."/>
            <person name="Linde J."/>
            <person name="Jacobsen I.D."/>
            <person name="Marz M."/>
            <person name="Brakhage A.A."/>
            <person name="Gabaldon T."/>
            <person name="Bocker S."/>
            <person name="Voigt K."/>
        </authorList>
    </citation>
    <scope>NUCLEOTIDE SEQUENCE [LARGE SCALE GENOMIC DNA]</scope>
    <source>
        <strain evidence="11">FSU 9682</strain>
    </source>
</reference>
<gene>
    <name evidence="11" type="ORF">LCOR_03166.1</name>
</gene>
<comment type="catalytic activity">
    <reaction evidence="10">
        <text>an acyl-CoA + malonyl-CoA + H(+) = a 3-oxoacyl-CoA + CO2 + CoA</text>
        <dbReference type="Rhea" id="RHEA:50252"/>
        <dbReference type="ChEBI" id="CHEBI:15378"/>
        <dbReference type="ChEBI" id="CHEBI:16526"/>
        <dbReference type="ChEBI" id="CHEBI:57287"/>
        <dbReference type="ChEBI" id="CHEBI:57384"/>
        <dbReference type="ChEBI" id="CHEBI:58342"/>
        <dbReference type="ChEBI" id="CHEBI:90726"/>
    </reaction>
    <physiologicalReaction direction="left-to-right" evidence="10">
        <dbReference type="Rhea" id="RHEA:50253"/>
    </physiologicalReaction>
</comment>
<feature type="transmembrane region" description="Helical" evidence="10">
    <location>
        <begin position="83"/>
        <end position="103"/>
    </location>
</feature>
<comment type="similarity">
    <text evidence="10">Belongs to the ELO family.</text>
</comment>
<feature type="transmembrane region" description="Helical" evidence="10">
    <location>
        <begin position="135"/>
        <end position="156"/>
    </location>
</feature>
<dbReference type="PANTHER" id="PTHR11157">
    <property type="entry name" value="FATTY ACID ACYL TRANSFERASE-RELATED"/>
    <property type="match status" value="1"/>
</dbReference>
<dbReference type="GO" id="GO:0005789">
    <property type="term" value="C:endoplasmic reticulum membrane"/>
    <property type="evidence" value="ECO:0007669"/>
    <property type="project" value="TreeGrafter"/>
</dbReference>
<keyword evidence="12" id="KW-1185">Reference proteome</keyword>
<dbReference type="GO" id="GO:0019367">
    <property type="term" value="P:fatty acid elongation, saturated fatty acid"/>
    <property type="evidence" value="ECO:0007669"/>
    <property type="project" value="TreeGrafter"/>
</dbReference>
<evidence type="ECO:0000313" key="12">
    <source>
        <dbReference type="Proteomes" id="UP000027586"/>
    </source>
</evidence>
<dbReference type="VEuPathDB" id="FungiDB:LCOR_03166.1"/>
<evidence type="ECO:0000256" key="4">
    <source>
        <dbReference type="ARBA" id="ARBA00022692"/>
    </source>
</evidence>
<dbReference type="GO" id="GO:0042761">
    <property type="term" value="P:very long-chain fatty acid biosynthetic process"/>
    <property type="evidence" value="ECO:0007669"/>
    <property type="project" value="TreeGrafter"/>
</dbReference>
<dbReference type="GO" id="GO:0034626">
    <property type="term" value="P:fatty acid elongation, polyunsaturated fatty acid"/>
    <property type="evidence" value="ECO:0007669"/>
    <property type="project" value="TreeGrafter"/>
</dbReference>
<keyword evidence="4 10" id="KW-0812">Transmembrane</keyword>
<feature type="transmembrane region" description="Helical" evidence="10">
    <location>
        <begin position="252"/>
        <end position="269"/>
    </location>
</feature>
<feature type="transmembrane region" description="Helical" evidence="10">
    <location>
        <begin position="186"/>
        <end position="207"/>
    </location>
</feature>
<keyword evidence="3 10" id="KW-0808">Transferase</keyword>
<dbReference type="AlphaFoldDB" id="A0A068RPF1"/>
<keyword evidence="6 10" id="KW-1133">Transmembrane helix</keyword>
<evidence type="ECO:0000256" key="6">
    <source>
        <dbReference type="ARBA" id="ARBA00022989"/>
    </source>
</evidence>
<evidence type="ECO:0000313" key="11">
    <source>
        <dbReference type="EMBL" id="CDH51580.1"/>
    </source>
</evidence>
<dbReference type="InterPro" id="IPR002076">
    <property type="entry name" value="ELO_fam"/>
</dbReference>
<dbReference type="STRING" id="1263082.A0A068RPF1"/>
<keyword evidence="2 10" id="KW-0444">Lipid biosynthesis</keyword>
<proteinExistence type="inferred from homology"/>
<dbReference type="Pfam" id="PF01151">
    <property type="entry name" value="ELO"/>
    <property type="match status" value="1"/>
</dbReference>
<dbReference type="OrthoDB" id="10259681at2759"/>
<dbReference type="EMBL" id="CBTN010000010">
    <property type="protein sequence ID" value="CDH51580.1"/>
    <property type="molecule type" value="Genomic_DNA"/>
</dbReference>
<feature type="transmembrane region" description="Helical" evidence="10">
    <location>
        <begin position="219"/>
        <end position="240"/>
    </location>
</feature>
<dbReference type="GO" id="GO:0030148">
    <property type="term" value="P:sphingolipid biosynthetic process"/>
    <property type="evidence" value="ECO:0007669"/>
    <property type="project" value="TreeGrafter"/>
</dbReference>
<keyword evidence="7 10" id="KW-0443">Lipid metabolism</keyword>
<keyword evidence="8 10" id="KW-0472">Membrane</keyword>
<keyword evidence="5 10" id="KW-0276">Fatty acid metabolism</keyword>